<dbReference type="AlphaFoldDB" id="L9KU23"/>
<dbReference type="InParanoid" id="L9KU23"/>
<accession>L9KU23</accession>
<sequence length="126" mass="14268">MAPTSILERKRDNVIHKNSRMDDPSYTPVSVPDLPHSKIVHLCMFQSLTIRATRCGHVMIIVKSEQKCAPAPRPPLLPPHQPAWLLFLPVNLVAIINQFSYMFTNYLNSPDPLIFPAQALRCPDLN</sequence>
<dbReference type="Proteomes" id="UP000011518">
    <property type="component" value="Unassembled WGS sequence"/>
</dbReference>
<protein>
    <submittedName>
        <fullName evidence="1">Uncharacterized protein</fullName>
    </submittedName>
</protein>
<keyword evidence="2" id="KW-1185">Reference proteome</keyword>
<proteinExistence type="predicted"/>
<evidence type="ECO:0000313" key="1">
    <source>
        <dbReference type="EMBL" id="ELW65969.1"/>
    </source>
</evidence>
<name>L9KU23_TUPCH</name>
<reference evidence="2" key="1">
    <citation type="submission" date="2012-07" db="EMBL/GenBank/DDBJ databases">
        <title>Genome of the Chinese tree shrew, a rising model animal genetically related to primates.</title>
        <authorList>
            <person name="Zhang G."/>
            <person name="Fan Y."/>
            <person name="Yao Y."/>
            <person name="Huang Z."/>
        </authorList>
    </citation>
    <scope>NUCLEOTIDE SEQUENCE [LARGE SCALE GENOMIC DNA]</scope>
</reference>
<dbReference type="EMBL" id="KB320665">
    <property type="protein sequence ID" value="ELW65969.1"/>
    <property type="molecule type" value="Genomic_DNA"/>
</dbReference>
<organism evidence="1 2">
    <name type="scientific">Tupaia chinensis</name>
    <name type="common">Chinese tree shrew</name>
    <name type="synonym">Tupaia belangeri chinensis</name>
    <dbReference type="NCBI Taxonomy" id="246437"/>
    <lineage>
        <taxon>Eukaryota</taxon>
        <taxon>Metazoa</taxon>
        <taxon>Chordata</taxon>
        <taxon>Craniata</taxon>
        <taxon>Vertebrata</taxon>
        <taxon>Euteleostomi</taxon>
        <taxon>Mammalia</taxon>
        <taxon>Eutheria</taxon>
        <taxon>Euarchontoglires</taxon>
        <taxon>Scandentia</taxon>
        <taxon>Tupaiidae</taxon>
        <taxon>Tupaia</taxon>
    </lineage>
</organism>
<evidence type="ECO:0000313" key="2">
    <source>
        <dbReference type="Proteomes" id="UP000011518"/>
    </source>
</evidence>
<reference evidence="2" key="2">
    <citation type="journal article" date="2013" name="Nat. Commun.">
        <title>Genome of the Chinese tree shrew.</title>
        <authorList>
            <person name="Fan Y."/>
            <person name="Huang Z.Y."/>
            <person name="Cao C.C."/>
            <person name="Chen C.S."/>
            <person name="Chen Y.X."/>
            <person name="Fan D.D."/>
            <person name="He J."/>
            <person name="Hou H.L."/>
            <person name="Hu L."/>
            <person name="Hu X.T."/>
            <person name="Jiang X.T."/>
            <person name="Lai R."/>
            <person name="Lang Y.S."/>
            <person name="Liang B."/>
            <person name="Liao S.G."/>
            <person name="Mu D."/>
            <person name="Ma Y.Y."/>
            <person name="Niu Y.Y."/>
            <person name="Sun X.Q."/>
            <person name="Xia J.Q."/>
            <person name="Xiao J."/>
            <person name="Xiong Z.Q."/>
            <person name="Xu L."/>
            <person name="Yang L."/>
            <person name="Zhang Y."/>
            <person name="Zhao W."/>
            <person name="Zhao X.D."/>
            <person name="Zheng Y.T."/>
            <person name="Zhou J.M."/>
            <person name="Zhu Y.B."/>
            <person name="Zhang G.J."/>
            <person name="Wang J."/>
            <person name="Yao Y.G."/>
        </authorList>
    </citation>
    <scope>NUCLEOTIDE SEQUENCE [LARGE SCALE GENOMIC DNA]</scope>
</reference>
<gene>
    <name evidence="1" type="ORF">TREES_T100011929</name>
</gene>